<evidence type="ECO:0000256" key="8">
    <source>
        <dbReference type="ARBA" id="ARBA00023306"/>
    </source>
</evidence>
<name>A0A9N9DFD8_9GLOM</name>
<evidence type="ECO:0000259" key="12">
    <source>
        <dbReference type="Pfam" id="PF03801"/>
    </source>
</evidence>
<accession>A0A9N9DFD8</accession>
<dbReference type="GO" id="GO:0031262">
    <property type="term" value="C:Ndc80 complex"/>
    <property type="evidence" value="ECO:0007669"/>
    <property type="project" value="UniProtKB-UniRule"/>
</dbReference>
<comment type="function">
    <text evidence="10">Acts as a component of the essential kinetochore-associated NDC80 complex, which is required for chromosome segregation and spindle checkpoint activity.</text>
</comment>
<keyword evidence="3 10" id="KW-0132">Cell division</keyword>
<evidence type="ECO:0000256" key="9">
    <source>
        <dbReference type="ARBA" id="ARBA00023328"/>
    </source>
</evidence>
<keyword evidence="4 10" id="KW-0498">Mitosis</keyword>
<keyword evidence="14" id="KW-1185">Reference proteome</keyword>
<reference evidence="13" key="1">
    <citation type="submission" date="2021-06" db="EMBL/GenBank/DDBJ databases">
        <authorList>
            <person name="Kallberg Y."/>
            <person name="Tangrot J."/>
            <person name="Rosling A."/>
        </authorList>
    </citation>
    <scope>NUCLEOTIDE SEQUENCE</scope>
    <source>
        <strain evidence="13">MT106</strain>
    </source>
</reference>
<feature type="domain" description="Kinetochore protein Ndc80 CH" evidence="12">
    <location>
        <begin position="74"/>
        <end position="197"/>
    </location>
</feature>
<evidence type="ECO:0000256" key="6">
    <source>
        <dbReference type="ARBA" id="ARBA00023054"/>
    </source>
</evidence>
<dbReference type="EMBL" id="CAJVPL010003459">
    <property type="protein sequence ID" value="CAG8633131.1"/>
    <property type="molecule type" value="Genomic_DNA"/>
</dbReference>
<dbReference type="PANTHER" id="PTHR10643:SF2">
    <property type="entry name" value="KINETOCHORE PROTEIN NDC80 HOMOLOG"/>
    <property type="match status" value="1"/>
</dbReference>
<evidence type="ECO:0000256" key="4">
    <source>
        <dbReference type="ARBA" id="ARBA00022776"/>
    </source>
</evidence>
<gene>
    <name evidence="13" type="ORF">AGERDE_LOCUS10621</name>
</gene>
<feature type="coiled-coil region" evidence="11">
    <location>
        <begin position="508"/>
        <end position="546"/>
    </location>
</feature>
<protein>
    <recommendedName>
        <fullName evidence="10">Kinetochore protein NDC80</fullName>
    </recommendedName>
</protein>
<dbReference type="OrthoDB" id="7459479at2759"/>
<comment type="caution">
    <text evidence="13">The sequence shown here is derived from an EMBL/GenBank/DDBJ whole genome shotgun (WGS) entry which is preliminary data.</text>
</comment>
<keyword evidence="5 10" id="KW-0995">Kinetochore</keyword>
<evidence type="ECO:0000256" key="7">
    <source>
        <dbReference type="ARBA" id="ARBA00023242"/>
    </source>
</evidence>
<organism evidence="13 14">
    <name type="scientific">Ambispora gerdemannii</name>
    <dbReference type="NCBI Taxonomy" id="144530"/>
    <lineage>
        <taxon>Eukaryota</taxon>
        <taxon>Fungi</taxon>
        <taxon>Fungi incertae sedis</taxon>
        <taxon>Mucoromycota</taxon>
        <taxon>Glomeromycotina</taxon>
        <taxon>Glomeromycetes</taxon>
        <taxon>Archaeosporales</taxon>
        <taxon>Ambisporaceae</taxon>
        <taxon>Ambispora</taxon>
    </lineage>
</organism>
<keyword evidence="8 10" id="KW-0131">Cell cycle</keyword>
<dbReference type="InterPro" id="IPR055260">
    <property type="entry name" value="Ndc80_CH"/>
</dbReference>
<dbReference type="Gene3D" id="1.10.418.30">
    <property type="entry name" value="Ncd80 complex, Ncd80 subunit"/>
    <property type="match status" value="1"/>
</dbReference>
<dbReference type="Proteomes" id="UP000789831">
    <property type="component" value="Unassembled WGS sequence"/>
</dbReference>
<evidence type="ECO:0000256" key="1">
    <source>
        <dbReference type="ARBA" id="ARBA00007050"/>
    </source>
</evidence>
<dbReference type="AlphaFoldDB" id="A0A9N9DFD8"/>
<keyword evidence="2 10" id="KW-0158">Chromosome</keyword>
<keyword evidence="7 10" id="KW-0539">Nucleus</keyword>
<dbReference type="Pfam" id="PF03801">
    <property type="entry name" value="Ndc80_HEC"/>
    <property type="match status" value="1"/>
</dbReference>
<evidence type="ECO:0000256" key="2">
    <source>
        <dbReference type="ARBA" id="ARBA00022454"/>
    </source>
</evidence>
<evidence type="ECO:0000313" key="14">
    <source>
        <dbReference type="Proteomes" id="UP000789831"/>
    </source>
</evidence>
<evidence type="ECO:0000256" key="3">
    <source>
        <dbReference type="ARBA" id="ARBA00022618"/>
    </source>
</evidence>
<keyword evidence="6 11" id="KW-0175">Coiled coil</keyword>
<sequence>MDRMVHPNSAVRRRQTYVDPNISRYSNMGMGSGIPRLSSQVNWLGGGVPLRQESMASFDANISAIGRLSRASMNGIQKPTTDSRPIRNKTWQQNAANYILQTLRHFNPDNGVSLKALIQKPTSKDLEITFKILYEVIDPTINWGPISKFDELVVQLVQGLRYPFGHEIRKQLLASLNSAHSWPILLAMLKWLADVAKKYLILQDAFKKEKQAEPTLIRDHWVRNLSESYELFLNGSDDFSKPDRKLKQIFDQEINESEHQNQMLKSQIVELQAKKQQLTSDESLLDKARNDHDVLKSDKEKFTLYHQHCKSKREKLIIINKQLAEKLEEEVEQMLQNRVEINNNLQKIIAKKEQTTYKIQEAEKEFTQEIARIGECVQHFNMVAADLNLNQGTNLEIEMDIDSEKIISTDLEDLRKNTLMKLRKDNNAQRHQIIQEKCELERKLDESADQLSLLQLEIQRVESSNEAILEQLEDSKQKFEENVKWRVETLRQSEKRMADIRLEGKKNLMAIREKRQELQIQCDRMEKNLREQIESHDREYKKAVDEQWRFEQNLAQQLISLVTHTEQILTETKTSVEEEFI</sequence>
<comment type="similarity">
    <text evidence="1 10">Belongs to the NDC80/HEC1 family.</text>
</comment>
<feature type="coiled-coil region" evidence="11">
    <location>
        <begin position="444"/>
        <end position="478"/>
    </location>
</feature>
<dbReference type="GO" id="GO:0051301">
    <property type="term" value="P:cell division"/>
    <property type="evidence" value="ECO:0007669"/>
    <property type="project" value="UniProtKB-UniRule"/>
</dbReference>
<evidence type="ECO:0000313" key="13">
    <source>
        <dbReference type="EMBL" id="CAG8633131.1"/>
    </source>
</evidence>
<feature type="coiled-coil region" evidence="11">
    <location>
        <begin position="247"/>
        <end position="365"/>
    </location>
</feature>
<evidence type="ECO:0000256" key="5">
    <source>
        <dbReference type="ARBA" id="ARBA00022838"/>
    </source>
</evidence>
<dbReference type="GO" id="GO:0005634">
    <property type="term" value="C:nucleus"/>
    <property type="evidence" value="ECO:0007669"/>
    <property type="project" value="UniProtKB-SubCell"/>
</dbReference>
<evidence type="ECO:0000256" key="11">
    <source>
        <dbReference type="SAM" id="Coils"/>
    </source>
</evidence>
<comment type="subunit">
    <text evidence="10">Component of the NDC80 complex.</text>
</comment>
<dbReference type="InterPro" id="IPR038273">
    <property type="entry name" value="Ndc80_sf"/>
</dbReference>
<keyword evidence="9 10" id="KW-0137">Centromere</keyword>
<comment type="subcellular location">
    <subcellularLocation>
        <location evidence="10">Chromosome</location>
        <location evidence="10">Centromere</location>
        <location evidence="10">Kinetochore</location>
    </subcellularLocation>
    <subcellularLocation>
        <location evidence="10">Nucleus</location>
    </subcellularLocation>
</comment>
<evidence type="ECO:0000256" key="10">
    <source>
        <dbReference type="RuleBase" id="RU368072"/>
    </source>
</evidence>
<proteinExistence type="inferred from homology"/>
<dbReference type="InterPro" id="IPR005550">
    <property type="entry name" value="Kinetochore_Ndc80"/>
</dbReference>
<dbReference type="PANTHER" id="PTHR10643">
    <property type="entry name" value="KINETOCHORE PROTEIN NDC80"/>
    <property type="match status" value="1"/>
</dbReference>
<dbReference type="GO" id="GO:0051315">
    <property type="term" value="P:attachment of mitotic spindle microtubules to kinetochore"/>
    <property type="evidence" value="ECO:0007669"/>
    <property type="project" value="UniProtKB-UniRule"/>
</dbReference>